<organism evidence="3 4">
    <name type="scientific">Streptococcus dentapri</name>
    <dbReference type="NCBI Taxonomy" id="573564"/>
    <lineage>
        <taxon>Bacteria</taxon>
        <taxon>Bacillati</taxon>
        <taxon>Bacillota</taxon>
        <taxon>Bacilli</taxon>
        <taxon>Lactobacillales</taxon>
        <taxon>Streptococcaceae</taxon>
        <taxon>Streptococcus</taxon>
    </lineage>
</organism>
<dbReference type="EMBL" id="JBHSAC010000060">
    <property type="protein sequence ID" value="MFC3932567.1"/>
    <property type="molecule type" value="Genomic_DNA"/>
</dbReference>
<reference evidence="4" key="1">
    <citation type="journal article" date="2019" name="Int. J. Syst. Evol. Microbiol.">
        <title>The Global Catalogue of Microorganisms (GCM) 10K type strain sequencing project: providing services to taxonomists for standard genome sequencing and annotation.</title>
        <authorList>
            <consortium name="The Broad Institute Genomics Platform"/>
            <consortium name="The Broad Institute Genome Sequencing Center for Infectious Disease"/>
            <person name="Wu L."/>
            <person name="Ma J."/>
        </authorList>
    </citation>
    <scope>NUCLEOTIDE SEQUENCE [LARGE SCALE GENOMIC DNA]</scope>
    <source>
        <strain evidence="4">CCUG 58728</strain>
    </source>
</reference>
<comment type="caution">
    <text evidence="3">The sequence shown here is derived from an EMBL/GenBank/DDBJ whole genome shotgun (WGS) entry which is preliminary data.</text>
</comment>
<feature type="compositionally biased region" description="Basic and acidic residues" evidence="1">
    <location>
        <begin position="120"/>
        <end position="131"/>
    </location>
</feature>
<accession>A0ABV8D2B7</accession>
<dbReference type="RefSeq" id="WP_380432064.1">
    <property type="nucleotide sequence ID" value="NZ_JBHSAC010000060.1"/>
</dbReference>
<feature type="region of interest" description="Disordered" evidence="1">
    <location>
        <begin position="31"/>
        <end position="89"/>
    </location>
</feature>
<dbReference type="Proteomes" id="UP001595901">
    <property type="component" value="Unassembled WGS sequence"/>
</dbReference>
<name>A0ABV8D2B7_9STRE</name>
<dbReference type="InterPro" id="IPR053024">
    <property type="entry name" value="Fungal_surface_NADase"/>
</dbReference>
<dbReference type="Pfam" id="PF14021">
    <property type="entry name" value="TNT"/>
    <property type="match status" value="1"/>
</dbReference>
<protein>
    <submittedName>
        <fullName evidence="3">TNT domain-containing protein</fullName>
    </submittedName>
</protein>
<evidence type="ECO:0000256" key="1">
    <source>
        <dbReference type="SAM" id="MobiDB-lite"/>
    </source>
</evidence>
<gene>
    <name evidence="3" type="ORF">ACFOSE_07315</name>
</gene>
<sequence length="314" mass="34128">MSSWIHPKLVKGEDPSLMQVAGLGVGLGGRYVDAAHPRGVDSSAARPRTETPDLAKVRTPDSSSVQPEVPHVSHQTDGSGLEAGAVSGAKASDIPRAKVGDVYAPARAGEVTGANASDVPRAKVDEVEGPKGTEPVEASPSTDDYVPFKDQMSETDARRYEQWNKYAEAGIEPADRVKLGDWTYQPDAKLYQKYKSVYDNPKYYDQETGSINWPENDGFSGEPKKIVLTPGTRVDRYGSDYGSFISPEGIPYEQRAVAPGTDLKPYSVFEVVEPLEVKAGEVAPWFDEPGGGIQYLLPDTVDELLDNNIIRRVE</sequence>
<evidence type="ECO:0000313" key="3">
    <source>
        <dbReference type="EMBL" id="MFC3932567.1"/>
    </source>
</evidence>
<feature type="compositionally biased region" description="Basic and acidic residues" evidence="1">
    <location>
        <begin position="47"/>
        <end position="59"/>
    </location>
</feature>
<feature type="region of interest" description="Disordered" evidence="1">
    <location>
        <begin position="114"/>
        <end position="148"/>
    </location>
</feature>
<dbReference type="InterPro" id="IPR025331">
    <property type="entry name" value="TNT"/>
</dbReference>
<evidence type="ECO:0000259" key="2">
    <source>
        <dbReference type="Pfam" id="PF14021"/>
    </source>
</evidence>
<dbReference type="PANTHER" id="PTHR42059:SF1">
    <property type="entry name" value="TNT DOMAIN-CONTAINING PROTEIN"/>
    <property type="match status" value="1"/>
</dbReference>
<dbReference type="PANTHER" id="PTHR42059">
    <property type="entry name" value="TNT DOMAIN-CONTAINING PROTEIN"/>
    <property type="match status" value="1"/>
</dbReference>
<feature type="domain" description="TNT" evidence="2">
    <location>
        <begin position="228"/>
        <end position="313"/>
    </location>
</feature>
<proteinExistence type="predicted"/>
<keyword evidence="4" id="KW-1185">Reference proteome</keyword>
<evidence type="ECO:0000313" key="4">
    <source>
        <dbReference type="Proteomes" id="UP001595901"/>
    </source>
</evidence>